<name>A0A0G0B658_9BACT</name>
<feature type="transmembrane region" description="Helical" evidence="1">
    <location>
        <begin position="7"/>
        <end position="26"/>
    </location>
</feature>
<dbReference type="AlphaFoldDB" id="A0A0G0B658"/>
<sequence>MKNKTALYVVIGIAILALISGGWWLVTFLTKPSQQVVQDDVKTELPPVDASVVVDLKTKADGKSVILTISKIPNNTESIEYELSYLTDKGLPKGALGKIDLKGKTDVTRDILLGTCSTGGKCTYDTGVKSVNLVLRFNSANATSQYTKEYPL</sequence>
<dbReference type="Proteomes" id="UP000034176">
    <property type="component" value="Unassembled WGS sequence"/>
</dbReference>
<keyword evidence="1" id="KW-1133">Transmembrane helix</keyword>
<keyword evidence="1" id="KW-0472">Membrane</keyword>
<comment type="caution">
    <text evidence="2">The sequence shown here is derived from an EMBL/GenBank/DDBJ whole genome shotgun (WGS) entry which is preliminary data.</text>
</comment>
<keyword evidence="1" id="KW-0812">Transmembrane</keyword>
<dbReference type="STRING" id="1618434.UR52_C0010G0004"/>
<evidence type="ECO:0000313" key="3">
    <source>
        <dbReference type="Proteomes" id="UP000034176"/>
    </source>
</evidence>
<organism evidence="2 3">
    <name type="scientific">Candidatus Gottesmanbacteria bacterium GW2011_GWA1_34_13</name>
    <dbReference type="NCBI Taxonomy" id="1618434"/>
    <lineage>
        <taxon>Bacteria</taxon>
        <taxon>Candidatus Gottesmaniibacteriota</taxon>
    </lineage>
</organism>
<protein>
    <submittedName>
        <fullName evidence="2">Uncharacterized protein</fullName>
    </submittedName>
</protein>
<dbReference type="EMBL" id="LBPN01000010">
    <property type="protein sequence ID" value="KKP59191.1"/>
    <property type="molecule type" value="Genomic_DNA"/>
</dbReference>
<accession>A0A0G0B658</accession>
<reference evidence="2 3" key="1">
    <citation type="journal article" date="2015" name="Nature">
        <title>rRNA introns, odd ribosomes, and small enigmatic genomes across a large radiation of phyla.</title>
        <authorList>
            <person name="Brown C.T."/>
            <person name="Hug L.A."/>
            <person name="Thomas B.C."/>
            <person name="Sharon I."/>
            <person name="Castelle C.J."/>
            <person name="Singh A."/>
            <person name="Wilkins M.J."/>
            <person name="Williams K.H."/>
            <person name="Banfield J.F."/>
        </authorList>
    </citation>
    <scope>NUCLEOTIDE SEQUENCE [LARGE SCALE GENOMIC DNA]</scope>
</reference>
<evidence type="ECO:0000313" key="2">
    <source>
        <dbReference type="EMBL" id="KKP59191.1"/>
    </source>
</evidence>
<evidence type="ECO:0000256" key="1">
    <source>
        <dbReference type="SAM" id="Phobius"/>
    </source>
</evidence>
<gene>
    <name evidence="2" type="ORF">UR52_C0010G0004</name>
</gene>
<proteinExistence type="predicted"/>